<dbReference type="SUPFAM" id="SSF56815">
    <property type="entry name" value="Sec1/munc18-like (SM) proteins"/>
    <property type="match status" value="1"/>
</dbReference>
<reference evidence="2 3" key="1">
    <citation type="journal article" date="2017" name="Environ. Microbiol.">
        <title>Decay of the glycolytic pathway and adaptation to intranuclear parasitism within Enterocytozoonidae microsporidia.</title>
        <authorList>
            <person name="Wiredu Boakye D."/>
            <person name="Jaroenlak P."/>
            <person name="Prachumwat A."/>
            <person name="Williams T.A."/>
            <person name="Bateman K.S."/>
            <person name="Itsathitphaisarn O."/>
            <person name="Sritunyalucksana K."/>
            <person name="Paszkiewicz K.H."/>
            <person name="Moore K.A."/>
            <person name="Stentiford G.D."/>
            <person name="Williams B.A."/>
        </authorList>
    </citation>
    <scope>NUCLEOTIDE SEQUENCE [LARGE SCALE GENOMIC DNA]</scope>
    <source>
        <strain evidence="2 3">GB1</strain>
    </source>
</reference>
<evidence type="ECO:0000313" key="3">
    <source>
        <dbReference type="Proteomes" id="UP000192639"/>
    </source>
</evidence>
<dbReference type="InterPro" id="IPR027482">
    <property type="entry name" value="Sec1-like_dom2"/>
</dbReference>
<dbReference type="Proteomes" id="UP000192639">
    <property type="component" value="Unassembled WGS sequence"/>
</dbReference>
<dbReference type="VEuPathDB" id="MicrosporidiaDB:ECANGB1_243"/>
<accession>A0A1Y1S904</accession>
<dbReference type="PIRSF" id="PIRSF005715">
    <property type="entry name" value="VPS45_Sec1"/>
    <property type="match status" value="1"/>
</dbReference>
<sequence length="453" mass="52170">MDTLYAEQIELILTRPRGIKALLFDTEATKQIVSNSVAYKKLLDSNYFYFDYLTNSKRSKININAVVMLSNTNLKLLINELVDPCYSSYTILFKNAIDPFALEILASADRNGVVAEVFELNMTAVKVDEYLYTVELEEFSAVLDTLDVQPSVYAMRTFDCSSFKNTTHDKPGKVLLLDRNFDLITPLISDWCYQGAISQYMPYNNSQVTVDKKSFALNDDFFQTNKFNDIEKVGENIRLLVKELEKKRYNISNYQFDDIEGATVQSKVVDTHMALFKKVLDASMRNHELGESEIKATKGESIDYSIFQDKSRDFMKLKLLESIKSGSRVDGMDKDTYEAFLKISNPIPFGYKPSFADKPELLAYESPIKRILRHFVRHKLHSGSFIKIESNSKDHNDKMHIIYVRGGLTYREYRDVMEQASELDTMVYLFTDKIINCATVMQEIESEAKQNKK</sequence>
<dbReference type="Gene3D" id="3.40.50.1910">
    <property type="match status" value="2"/>
</dbReference>
<organism evidence="2 3">
    <name type="scientific">Enterospora canceri</name>
    <dbReference type="NCBI Taxonomy" id="1081671"/>
    <lineage>
        <taxon>Eukaryota</taxon>
        <taxon>Fungi</taxon>
        <taxon>Fungi incertae sedis</taxon>
        <taxon>Microsporidia</taxon>
        <taxon>Enterocytozoonidae</taxon>
        <taxon>Enterospora</taxon>
    </lineage>
</organism>
<protein>
    <submittedName>
        <fullName evidence="2">VPS45</fullName>
    </submittedName>
</protein>
<dbReference type="AlphaFoldDB" id="A0A1Y1S904"/>
<evidence type="ECO:0000313" key="2">
    <source>
        <dbReference type="EMBL" id="ORD94666.1"/>
    </source>
</evidence>
<dbReference type="EMBL" id="LWDP01000012">
    <property type="protein sequence ID" value="ORD94666.1"/>
    <property type="molecule type" value="Genomic_DNA"/>
</dbReference>
<proteinExistence type="inferred from homology"/>
<dbReference type="OrthoDB" id="2194117at2759"/>
<comment type="similarity">
    <text evidence="1">Belongs to the STXBP/unc-18/SEC1 family.</text>
</comment>
<gene>
    <name evidence="2" type="primary">VPS45</name>
    <name evidence="2" type="ORF">ECANGB1_243</name>
</gene>
<dbReference type="Gene3D" id="3.40.50.2060">
    <property type="match status" value="1"/>
</dbReference>
<keyword evidence="3" id="KW-1185">Reference proteome</keyword>
<dbReference type="InterPro" id="IPR036045">
    <property type="entry name" value="Sec1-like_sf"/>
</dbReference>
<dbReference type="Pfam" id="PF00995">
    <property type="entry name" value="Sec1"/>
    <property type="match status" value="1"/>
</dbReference>
<name>A0A1Y1S904_9MICR</name>
<dbReference type="GO" id="GO:0016192">
    <property type="term" value="P:vesicle-mediated transport"/>
    <property type="evidence" value="ECO:0007669"/>
    <property type="project" value="InterPro"/>
</dbReference>
<evidence type="ECO:0000256" key="1">
    <source>
        <dbReference type="ARBA" id="ARBA00009884"/>
    </source>
</evidence>
<dbReference type="PANTHER" id="PTHR11679">
    <property type="entry name" value="VESICLE PROTEIN SORTING-ASSOCIATED"/>
    <property type="match status" value="1"/>
</dbReference>
<dbReference type="InterPro" id="IPR001619">
    <property type="entry name" value="Sec1-like"/>
</dbReference>
<dbReference type="InterPro" id="IPR043154">
    <property type="entry name" value="Sec-1-like_dom1"/>
</dbReference>
<comment type="caution">
    <text evidence="2">The sequence shown here is derived from an EMBL/GenBank/DDBJ whole genome shotgun (WGS) entry which is preliminary data.</text>
</comment>